<dbReference type="PaxDb" id="35128-Thaps23833"/>
<reference evidence="4 5" key="2">
    <citation type="journal article" date="2008" name="Nature">
        <title>The Phaeodactylum genome reveals the evolutionary history of diatom genomes.</title>
        <authorList>
            <person name="Bowler C."/>
            <person name="Allen A.E."/>
            <person name="Badger J.H."/>
            <person name="Grimwood J."/>
            <person name="Jabbari K."/>
            <person name="Kuo A."/>
            <person name="Maheswari U."/>
            <person name="Martens C."/>
            <person name="Maumus F."/>
            <person name="Otillar R.P."/>
            <person name="Rayko E."/>
            <person name="Salamov A."/>
            <person name="Vandepoele K."/>
            <person name="Beszteri B."/>
            <person name="Gruber A."/>
            <person name="Heijde M."/>
            <person name="Katinka M."/>
            <person name="Mock T."/>
            <person name="Valentin K."/>
            <person name="Verret F."/>
            <person name="Berges J.A."/>
            <person name="Brownlee C."/>
            <person name="Cadoret J.P."/>
            <person name="Chiovitti A."/>
            <person name="Choi C.J."/>
            <person name="Coesel S."/>
            <person name="De Martino A."/>
            <person name="Detter J.C."/>
            <person name="Durkin C."/>
            <person name="Falciatore A."/>
            <person name="Fournet J."/>
            <person name="Haruta M."/>
            <person name="Huysman M.J."/>
            <person name="Jenkins B.D."/>
            <person name="Jiroutova K."/>
            <person name="Jorgensen R.E."/>
            <person name="Joubert Y."/>
            <person name="Kaplan A."/>
            <person name="Kroger N."/>
            <person name="Kroth P.G."/>
            <person name="La Roche J."/>
            <person name="Lindquist E."/>
            <person name="Lommer M."/>
            <person name="Martin-Jezequel V."/>
            <person name="Lopez P.J."/>
            <person name="Lucas S."/>
            <person name="Mangogna M."/>
            <person name="McGinnis K."/>
            <person name="Medlin L.K."/>
            <person name="Montsant A."/>
            <person name="Oudot-Le Secq M.P."/>
            <person name="Napoli C."/>
            <person name="Obornik M."/>
            <person name="Parker M.S."/>
            <person name="Petit J.L."/>
            <person name="Porcel B.M."/>
            <person name="Poulsen N."/>
            <person name="Robison M."/>
            <person name="Rychlewski L."/>
            <person name="Rynearson T.A."/>
            <person name="Schmutz J."/>
            <person name="Shapiro H."/>
            <person name="Siaut M."/>
            <person name="Stanley M."/>
            <person name="Sussman M.R."/>
            <person name="Taylor A.R."/>
            <person name="Vardi A."/>
            <person name="von Dassow P."/>
            <person name="Vyverman W."/>
            <person name="Willis A."/>
            <person name="Wyrwicz L.S."/>
            <person name="Rokhsar D.S."/>
            <person name="Weissenbach J."/>
            <person name="Armbrust E.V."/>
            <person name="Green B.R."/>
            <person name="Van de Peer Y."/>
            <person name="Grigoriev I.V."/>
        </authorList>
    </citation>
    <scope>NUCLEOTIDE SEQUENCE [LARGE SCALE GENOMIC DNA]</scope>
    <source>
        <strain evidence="4 5">CCMP1335</strain>
    </source>
</reference>
<proteinExistence type="predicted"/>
<feature type="domain" description="GOLD" evidence="3">
    <location>
        <begin position="228"/>
        <end position="376"/>
    </location>
</feature>
<accession>B8C7C9</accession>
<dbReference type="GO" id="GO:0006888">
    <property type="term" value="P:endoplasmic reticulum to Golgi vesicle-mediated transport"/>
    <property type="evidence" value="ECO:0000318"/>
    <property type="project" value="GO_Central"/>
</dbReference>
<dbReference type="Proteomes" id="UP000001449">
    <property type="component" value="Chromosome 8"/>
</dbReference>
<dbReference type="GO" id="GO:0005783">
    <property type="term" value="C:endoplasmic reticulum"/>
    <property type="evidence" value="ECO:0000318"/>
    <property type="project" value="GO_Central"/>
</dbReference>
<feature type="compositionally biased region" description="Basic and acidic residues" evidence="1">
    <location>
        <begin position="156"/>
        <end position="170"/>
    </location>
</feature>
<feature type="region of interest" description="Disordered" evidence="1">
    <location>
        <begin position="144"/>
        <end position="170"/>
    </location>
</feature>
<evidence type="ECO:0000259" key="3">
    <source>
        <dbReference type="Pfam" id="PF01105"/>
    </source>
</evidence>
<name>B8C7C9_THAPS</name>
<dbReference type="GO" id="GO:0005794">
    <property type="term" value="C:Golgi apparatus"/>
    <property type="evidence" value="ECO:0000318"/>
    <property type="project" value="GO_Central"/>
</dbReference>
<dbReference type="GeneID" id="7449863"/>
<feature type="chain" id="PRO_5002866357" description="GOLD domain-containing protein" evidence="2">
    <location>
        <begin position="22"/>
        <end position="384"/>
    </location>
</feature>
<evidence type="ECO:0000313" key="5">
    <source>
        <dbReference type="Proteomes" id="UP000001449"/>
    </source>
</evidence>
<dbReference type="eggNOG" id="ENOG502SQY9">
    <property type="taxonomic scope" value="Eukaryota"/>
</dbReference>
<dbReference type="HOGENOM" id="CLU_720596_0_0_1"/>
<dbReference type="GO" id="GO:0005793">
    <property type="term" value="C:endoplasmic reticulum-Golgi intermediate compartment"/>
    <property type="evidence" value="ECO:0000318"/>
    <property type="project" value="GO_Central"/>
</dbReference>
<evidence type="ECO:0000313" key="4">
    <source>
        <dbReference type="EMBL" id="EED90956.1"/>
    </source>
</evidence>
<feature type="signal peptide" evidence="2">
    <location>
        <begin position="1"/>
        <end position="21"/>
    </location>
</feature>
<dbReference type="InParanoid" id="B8C7C9"/>
<keyword evidence="5" id="KW-1185">Reference proteome</keyword>
<dbReference type="GO" id="GO:0007030">
    <property type="term" value="P:Golgi organization"/>
    <property type="evidence" value="ECO:0000318"/>
    <property type="project" value="GO_Central"/>
</dbReference>
<gene>
    <name evidence="4" type="ORF">THAPSDRAFT_23833</name>
</gene>
<dbReference type="Pfam" id="PF01105">
    <property type="entry name" value="EMP24_GP25L"/>
    <property type="match status" value="1"/>
</dbReference>
<dbReference type="RefSeq" id="XP_002292105.1">
    <property type="nucleotide sequence ID" value="XM_002292069.1"/>
</dbReference>
<dbReference type="OMA" id="GEPYQKT"/>
<evidence type="ECO:0000256" key="1">
    <source>
        <dbReference type="SAM" id="MobiDB-lite"/>
    </source>
</evidence>
<keyword evidence="2" id="KW-0732">Signal</keyword>
<dbReference type="InterPro" id="IPR009038">
    <property type="entry name" value="GOLD_dom"/>
</dbReference>
<dbReference type="KEGG" id="tps:THAPSDRAFT_23833"/>
<dbReference type="GO" id="GO:0030134">
    <property type="term" value="C:COPII-coated ER to Golgi transport vesicle"/>
    <property type="evidence" value="ECO:0000318"/>
    <property type="project" value="GO_Central"/>
</dbReference>
<dbReference type="EMBL" id="CM000644">
    <property type="protein sequence ID" value="EED90956.1"/>
    <property type="molecule type" value="Genomic_DNA"/>
</dbReference>
<organism evidence="4 5">
    <name type="scientific">Thalassiosira pseudonana</name>
    <name type="common">Marine diatom</name>
    <name type="synonym">Cyclotella nana</name>
    <dbReference type="NCBI Taxonomy" id="35128"/>
    <lineage>
        <taxon>Eukaryota</taxon>
        <taxon>Sar</taxon>
        <taxon>Stramenopiles</taxon>
        <taxon>Ochrophyta</taxon>
        <taxon>Bacillariophyta</taxon>
        <taxon>Coscinodiscophyceae</taxon>
        <taxon>Thalassiosirophycidae</taxon>
        <taxon>Thalassiosirales</taxon>
        <taxon>Thalassiosiraceae</taxon>
        <taxon>Thalassiosira</taxon>
    </lineage>
</organism>
<dbReference type="GO" id="GO:0006886">
    <property type="term" value="P:intracellular protein transport"/>
    <property type="evidence" value="ECO:0000318"/>
    <property type="project" value="GO_Central"/>
</dbReference>
<sequence>MNTTSLLFLLALSLLQQLATAQTYLPLSYTIPYHQEECLYERIATPGEHLTSSVFVVSGEELRAAVLIEGPVAPADFDLQNEHLGGGTELQKFLERYAKEGMKMFASGEHGDSMQNVRPVRFTEMLDFEAEEEVYDDAVAEQELPPLHAGGGGRNRHTEEKAVAADDYERRREQKLKRQVEEEVEFDDDFVKLQMERRNKRGGAGGRERQQRRRLQEQATLMAGEPYQKTIEVQSPGWYRLCVRAKVQTIEVEMELRKSSLYGKVDPRTGHVPSLEDVEVHSEIHQLFDKEDDATIIAEEEAIKDEDLSATREQLRILERVYQDIISKQLEERRTWNWRTIHNKHLYSHMVMGNLVETVFYMGITGWQVYTIRKWFGGGPTLGR</sequence>
<dbReference type="AlphaFoldDB" id="B8C7C9"/>
<evidence type="ECO:0000256" key="2">
    <source>
        <dbReference type="SAM" id="SignalP"/>
    </source>
</evidence>
<reference evidence="4 5" key="1">
    <citation type="journal article" date="2004" name="Science">
        <title>The genome of the diatom Thalassiosira pseudonana: ecology, evolution, and metabolism.</title>
        <authorList>
            <person name="Armbrust E.V."/>
            <person name="Berges J.A."/>
            <person name="Bowler C."/>
            <person name="Green B.R."/>
            <person name="Martinez D."/>
            <person name="Putnam N.H."/>
            <person name="Zhou S."/>
            <person name="Allen A.E."/>
            <person name="Apt K.E."/>
            <person name="Bechner M."/>
            <person name="Brzezinski M.A."/>
            <person name="Chaal B.K."/>
            <person name="Chiovitti A."/>
            <person name="Davis A.K."/>
            <person name="Demarest M.S."/>
            <person name="Detter J.C."/>
            <person name="Glavina T."/>
            <person name="Goodstein D."/>
            <person name="Hadi M.Z."/>
            <person name="Hellsten U."/>
            <person name="Hildebrand M."/>
            <person name="Jenkins B.D."/>
            <person name="Jurka J."/>
            <person name="Kapitonov V.V."/>
            <person name="Kroger N."/>
            <person name="Lau W.W."/>
            <person name="Lane T.W."/>
            <person name="Larimer F.W."/>
            <person name="Lippmeier J.C."/>
            <person name="Lucas S."/>
            <person name="Medina M."/>
            <person name="Montsant A."/>
            <person name="Obornik M."/>
            <person name="Parker M.S."/>
            <person name="Palenik B."/>
            <person name="Pazour G.J."/>
            <person name="Richardson P.M."/>
            <person name="Rynearson T.A."/>
            <person name="Saito M.A."/>
            <person name="Schwartz D.C."/>
            <person name="Thamatrakoln K."/>
            <person name="Valentin K."/>
            <person name="Vardi A."/>
            <person name="Wilkerson F.P."/>
            <person name="Rokhsar D.S."/>
        </authorList>
    </citation>
    <scope>NUCLEOTIDE SEQUENCE [LARGE SCALE GENOMIC DNA]</scope>
    <source>
        <strain evidence="4 5">CCMP1335</strain>
    </source>
</reference>
<protein>
    <recommendedName>
        <fullName evidence="3">GOLD domain-containing protein</fullName>
    </recommendedName>
</protein>